<dbReference type="PANTHER" id="PTHR34138:SF1">
    <property type="entry name" value="CELL SHAPE-DETERMINING PROTEIN MREC"/>
    <property type="match status" value="1"/>
</dbReference>
<dbReference type="NCBIfam" id="TIGR00219">
    <property type="entry name" value="mreC"/>
    <property type="match status" value="1"/>
</dbReference>
<dbReference type="InterPro" id="IPR042175">
    <property type="entry name" value="Cell/Rod_MreC_2"/>
</dbReference>
<dbReference type="Pfam" id="PF04085">
    <property type="entry name" value="MreC"/>
    <property type="match status" value="1"/>
</dbReference>
<dbReference type="PIRSF" id="PIRSF038471">
    <property type="entry name" value="MreC"/>
    <property type="match status" value="1"/>
</dbReference>
<evidence type="ECO:0000256" key="3">
    <source>
        <dbReference type="ARBA" id="ARBA00022960"/>
    </source>
</evidence>
<evidence type="ECO:0000256" key="1">
    <source>
        <dbReference type="ARBA" id="ARBA00009369"/>
    </source>
</evidence>
<keyword evidence="8" id="KW-1185">Reference proteome</keyword>
<name>A0ABP3WVE1_9ALTE</name>
<evidence type="ECO:0000313" key="8">
    <source>
        <dbReference type="Proteomes" id="UP001500359"/>
    </source>
</evidence>
<organism evidence="7 8">
    <name type="scientific">Aliiglaciecola litoralis</name>
    <dbReference type="NCBI Taxonomy" id="582857"/>
    <lineage>
        <taxon>Bacteria</taxon>
        <taxon>Pseudomonadati</taxon>
        <taxon>Pseudomonadota</taxon>
        <taxon>Gammaproteobacteria</taxon>
        <taxon>Alteromonadales</taxon>
        <taxon>Alteromonadaceae</taxon>
        <taxon>Aliiglaciecola</taxon>
    </lineage>
</organism>
<dbReference type="PANTHER" id="PTHR34138">
    <property type="entry name" value="CELL SHAPE-DETERMINING PROTEIN MREC"/>
    <property type="match status" value="1"/>
</dbReference>
<comment type="function">
    <text evidence="5">Involved in formation and maintenance of cell shape.</text>
</comment>
<evidence type="ECO:0000256" key="2">
    <source>
        <dbReference type="ARBA" id="ARBA00013855"/>
    </source>
</evidence>
<comment type="similarity">
    <text evidence="1 5">Belongs to the MreC family.</text>
</comment>
<proteinExistence type="inferred from homology"/>
<evidence type="ECO:0000256" key="5">
    <source>
        <dbReference type="PIRNR" id="PIRNR038471"/>
    </source>
</evidence>
<evidence type="ECO:0000256" key="4">
    <source>
        <dbReference type="ARBA" id="ARBA00032089"/>
    </source>
</evidence>
<dbReference type="Gene3D" id="2.40.10.340">
    <property type="entry name" value="Rod shape-determining protein MreC, domain 1"/>
    <property type="match status" value="1"/>
</dbReference>
<protein>
    <recommendedName>
        <fullName evidence="2 5">Cell shape-determining protein MreC</fullName>
    </recommendedName>
    <alternativeName>
        <fullName evidence="4 5">Cell shape protein MreC</fullName>
    </alternativeName>
</protein>
<dbReference type="InterPro" id="IPR007221">
    <property type="entry name" value="MreC"/>
</dbReference>
<sequence length="291" mass="32144">MNTMFTRGPSIVSRLALALFLSVVLIFVDHKYDGFASIKVYLNSLVSPLQYVASLPGQILSSSAERFTSHQKLLEDNRLLTLQAVIMSEKLQRFELLQQENTRLRLLLGSPISAPTEKMVTELMAVDNNPFSLQIVIDKGAIHGVYEGQTVLDDKGIVGQIMEVGTTNSRVLLLADISHAIPLRIARNNVRLIANGSGELDELLLEHVAHSADIQVGDMLVSSGLGDVFPEGYPTAIITSIVLDESRPFAQVTATPIAQLDRLRYLLLLWPEDAPTRPIFQDYERALETVP</sequence>
<dbReference type="Proteomes" id="UP001500359">
    <property type="component" value="Unassembled WGS sequence"/>
</dbReference>
<evidence type="ECO:0000259" key="6">
    <source>
        <dbReference type="Pfam" id="PF04085"/>
    </source>
</evidence>
<dbReference type="EMBL" id="BAAAFD010000004">
    <property type="protein sequence ID" value="GAA0856556.1"/>
    <property type="molecule type" value="Genomic_DNA"/>
</dbReference>
<dbReference type="RefSeq" id="WP_343859158.1">
    <property type="nucleotide sequence ID" value="NZ_BAAAFD010000004.1"/>
</dbReference>
<comment type="caution">
    <text evidence="7">The sequence shown here is derived from an EMBL/GenBank/DDBJ whole genome shotgun (WGS) entry which is preliminary data.</text>
</comment>
<gene>
    <name evidence="7" type="primary">mreC</name>
    <name evidence="7" type="ORF">GCM10009114_18960</name>
</gene>
<keyword evidence="3 5" id="KW-0133">Cell shape</keyword>
<evidence type="ECO:0000313" key="7">
    <source>
        <dbReference type="EMBL" id="GAA0856556.1"/>
    </source>
</evidence>
<dbReference type="InterPro" id="IPR042177">
    <property type="entry name" value="Cell/Rod_1"/>
</dbReference>
<reference evidence="8" key="1">
    <citation type="journal article" date="2019" name="Int. J. Syst. Evol. Microbiol.">
        <title>The Global Catalogue of Microorganisms (GCM) 10K type strain sequencing project: providing services to taxonomists for standard genome sequencing and annotation.</title>
        <authorList>
            <consortium name="The Broad Institute Genomics Platform"/>
            <consortium name="The Broad Institute Genome Sequencing Center for Infectious Disease"/>
            <person name="Wu L."/>
            <person name="Ma J."/>
        </authorList>
    </citation>
    <scope>NUCLEOTIDE SEQUENCE [LARGE SCALE GENOMIC DNA]</scope>
    <source>
        <strain evidence="8">JCM 15896</strain>
    </source>
</reference>
<accession>A0ABP3WVE1</accession>
<dbReference type="InterPro" id="IPR055342">
    <property type="entry name" value="MreC_beta-barrel_core"/>
</dbReference>
<feature type="domain" description="Rod shape-determining protein MreC beta-barrel core" evidence="6">
    <location>
        <begin position="124"/>
        <end position="270"/>
    </location>
</feature>
<dbReference type="Gene3D" id="2.40.10.350">
    <property type="entry name" value="Rod shape-determining protein MreC, domain 2"/>
    <property type="match status" value="1"/>
</dbReference>